<comment type="subunit">
    <text evidence="4">Homodimer. Polymerizes to form a dynamic ring structure in a strictly GTP-dependent manner. Interacts directly with several other division proteins.</text>
</comment>
<feature type="binding site" evidence="4">
    <location>
        <position position="143"/>
    </location>
    <ligand>
        <name>GTP</name>
        <dbReference type="ChEBI" id="CHEBI:37565"/>
    </ligand>
</feature>
<dbReference type="CDD" id="cd02201">
    <property type="entry name" value="FtsZ_type1"/>
    <property type="match status" value="1"/>
</dbReference>
<dbReference type="Pfam" id="PF00091">
    <property type="entry name" value="Tubulin"/>
    <property type="match status" value="1"/>
</dbReference>
<name>A0A1M5QNR4_9BACT</name>
<dbReference type="GO" id="GO:0003924">
    <property type="term" value="F:GTPase activity"/>
    <property type="evidence" value="ECO:0007669"/>
    <property type="project" value="UniProtKB-UniRule"/>
</dbReference>
<dbReference type="InterPro" id="IPR036525">
    <property type="entry name" value="Tubulin/FtsZ_GTPase_sf"/>
</dbReference>
<comment type="function">
    <text evidence="4 6">Essential cell division protein that forms a contractile ring structure (Z ring) at the future cell division site. The regulation of the ring assembly controls the timing and the location of cell division. One of the functions of the FtsZ ring is to recruit other cell division proteins to the septum to produce a new cell wall between the dividing cells. Binds GTP and shows GTPase activity.</text>
</comment>
<dbReference type="GO" id="GO:0032153">
    <property type="term" value="C:cell division site"/>
    <property type="evidence" value="ECO:0007669"/>
    <property type="project" value="UniProtKB-UniRule"/>
</dbReference>
<dbReference type="PRINTS" id="PR00423">
    <property type="entry name" value="CELLDVISFTSZ"/>
</dbReference>
<dbReference type="SMART" id="SM00865">
    <property type="entry name" value="Tubulin_C"/>
    <property type="match status" value="1"/>
</dbReference>
<dbReference type="GO" id="GO:0005737">
    <property type="term" value="C:cytoplasm"/>
    <property type="evidence" value="ECO:0007669"/>
    <property type="project" value="UniProtKB-SubCell"/>
</dbReference>
<dbReference type="PANTHER" id="PTHR30314">
    <property type="entry name" value="CELL DIVISION PROTEIN FTSZ-RELATED"/>
    <property type="match status" value="1"/>
</dbReference>
<keyword evidence="10" id="KW-1185">Reference proteome</keyword>
<dbReference type="FunFam" id="3.40.50.1440:FF:000001">
    <property type="entry name" value="Cell division protein FtsZ"/>
    <property type="match status" value="1"/>
</dbReference>
<dbReference type="InterPro" id="IPR008280">
    <property type="entry name" value="Tub_FtsZ_C"/>
</dbReference>
<dbReference type="GO" id="GO:0000917">
    <property type="term" value="P:division septum assembly"/>
    <property type="evidence" value="ECO:0007669"/>
    <property type="project" value="UniProtKB-KW"/>
</dbReference>
<evidence type="ECO:0000256" key="4">
    <source>
        <dbReference type="HAMAP-Rule" id="MF_00909"/>
    </source>
</evidence>
<dbReference type="STRING" id="1123380.SAMN02745199_0054"/>
<keyword evidence="4" id="KW-0963">Cytoplasm</keyword>
<feature type="binding site" evidence="4">
    <location>
        <begin position="25"/>
        <end position="29"/>
    </location>
    <ligand>
        <name>GTP</name>
        <dbReference type="ChEBI" id="CHEBI:37565"/>
    </ligand>
</feature>
<dbReference type="PROSITE" id="PS01135">
    <property type="entry name" value="FTSZ_2"/>
    <property type="match status" value="1"/>
</dbReference>
<dbReference type="Gene3D" id="3.30.1330.20">
    <property type="entry name" value="Tubulin/FtsZ, C-terminal domain"/>
    <property type="match status" value="1"/>
</dbReference>
<dbReference type="InterPro" id="IPR037103">
    <property type="entry name" value="Tubulin/FtsZ-like_C"/>
</dbReference>
<gene>
    <name evidence="4" type="primary">ftsZ</name>
    <name evidence="9" type="ORF">SAMN02745199_0054</name>
</gene>
<dbReference type="RefSeq" id="WP_073070849.1">
    <property type="nucleotide sequence ID" value="NZ_FQXN01000001.1"/>
</dbReference>
<keyword evidence="4 6" id="KW-0132">Cell division</keyword>
<feature type="binding site" evidence="4">
    <location>
        <position position="191"/>
    </location>
    <ligand>
        <name>GTP</name>
        <dbReference type="ChEBI" id="CHEBI:37565"/>
    </ligand>
</feature>
<evidence type="ECO:0000256" key="1">
    <source>
        <dbReference type="ARBA" id="ARBA00009690"/>
    </source>
</evidence>
<feature type="binding site" evidence="4">
    <location>
        <begin position="112"/>
        <end position="114"/>
    </location>
    <ligand>
        <name>GTP</name>
        <dbReference type="ChEBI" id="CHEBI:37565"/>
    </ligand>
</feature>
<accession>A0A1M5QNR4</accession>
<evidence type="ECO:0000259" key="7">
    <source>
        <dbReference type="SMART" id="SM00864"/>
    </source>
</evidence>
<dbReference type="OrthoDB" id="9813375at2"/>
<dbReference type="NCBIfam" id="TIGR00065">
    <property type="entry name" value="ftsZ"/>
    <property type="match status" value="1"/>
</dbReference>
<sequence>MGFNVRRENNVSKTMPVIKVIGVGGAGCNAVNRMVEAGIKDVIFVAVNTDVQVLEISKADEVVQIGEKLTKGLGAGGNPKVGEEAALEDKKKLEELLRGTDMLFITAGFGGGTGTGAAPVIAEIAKSLGILTVAIITTPFFFEGTPRWKAAMEGIKRIHGKVDTLIKISNNKLLEELSPEIPLVNAFAKADETLHQGIKGISELITKRGYINLDFADIESVMRGAGAAMLGIGVGKGENRAIEAARSAMESRLIEHPIENASSLILNITAPKTFKLQEMQEAAMIIRQTCSEDADMKFGVIIDEEVPEDEIRVTLIATGFEQEEDFLFSEEDIPALFKFGLEVMGDDGKKI</sequence>
<feature type="binding site" evidence="4">
    <location>
        <position position="147"/>
    </location>
    <ligand>
        <name>GTP</name>
        <dbReference type="ChEBI" id="CHEBI:37565"/>
    </ligand>
</feature>
<comment type="subcellular location">
    <subcellularLocation>
        <location evidence="4">Cytoplasm</location>
    </subcellularLocation>
    <text evidence="4">Assembles at midcell at the inner surface of the cytoplasmic membrane.</text>
</comment>
<evidence type="ECO:0000256" key="5">
    <source>
        <dbReference type="NCBIfam" id="TIGR00065"/>
    </source>
</evidence>
<proteinExistence type="inferred from homology"/>
<dbReference type="PROSITE" id="PS01134">
    <property type="entry name" value="FTSZ_1"/>
    <property type="match status" value="1"/>
</dbReference>
<dbReference type="InterPro" id="IPR018316">
    <property type="entry name" value="Tubulin/FtsZ_2-layer-sand-dom"/>
</dbReference>
<evidence type="ECO:0000256" key="6">
    <source>
        <dbReference type="RuleBase" id="RU000631"/>
    </source>
</evidence>
<keyword evidence="3 4" id="KW-0342">GTP-binding</keyword>
<evidence type="ECO:0000313" key="10">
    <source>
        <dbReference type="Proteomes" id="UP000242592"/>
    </source>
</evidence>
<dbReference type="Pfam" id="PF12327">
    <property type="entry name" value="FtsZ_C"/>
    <property type="match status" value="1"/>
</dbReference>
<protein>
    <recommendedName>
        <fullName evidence="4 5">Cell division protein FtsZ</fullName>
    </recommendedName>
</protein>
<dbReference type="InterPro" id="IPR020805">
    <property type="entry name" value="Cell_div_FtsZ_CS"/>
</dbReference>
<organism evidence="9 10">
    <name type="scientific">Thermosipho atlanticus DSM 15807</name>
    <dbReference type="NCBI Taxonomy" id="1123380"/>
    <lineage>
        <taxon>Bacteria</taxon>
        <taxon>Thermotogati</taxon>
        <taxon>Thermotogota</taxon>
        <taxon>Thermotogae</taxon>
        <taxon>Thermotogales</taxon>
        <taxon>Fervidobacteriaceae</taxon>
        <taxon>Thermosipho</taxon>
    </lineage>
</organism>
<dbReference type="InterPro" id="IPR000158">
    <property type="entry name" value="Cell_div_FtsZ"/>
</dbReference>
<dbReference type="SUPFAM" id="SSF52490">
    <property type="entry name" value="Tubulin nucleotide-binding domain-like"/>
    <property type="match status" value="1"/>
</dbReference>
<comment type="similarity">
    <text evidence="1 4 6">Belongs to the FtsZ family.</text>
</comment>
<keyword evidence="2 4" id="KW-0547">Nucleotide-binding</keyword>
<dbReference type="AlphaFoldDB" id="A0A1M5QNR4"/>
<dbReference type="Proteomes" id="UP000242592">
    <property type="component" value="Unassembled WGS sequence"/>
</dbReference>
<feature type="domain" description="Tubulin/FtsZ 2-layer sandwich" evidence="8">
    <location>
        <begin position="211"/>
        <end position="329"/>
    </location>
</feature>
<evidence type="ECO:0000256" key="2">
    <source>
        <dbReference type="ARBA" id="ARBA00022741"/>
    </source>
</evidence>
<keyword evidence="4 6" id="KW-0717">Septation</keyword>
<dbReference type="Gene3D" id="3.40.50.1440">
    <property type="entry name" value="Tubulin/FtsZ, GTPase domain"/>
    <property type="match status" value="1"/>
</dbReference>
<dbReference type="GO" id="GO:0043093">
    <property type="term" value="P:FtsZ-dependent cytokinesis"/>
    <property type="evidence" value="ECO:0007669"/>
    <property type="project" value="UniProtKB-UniRule"/>
</dbReference>
<dbReference type="PANTHER" id="PTHR30314:SF3">
    <property type="entry name" value="MITOCHONDRIAL DIVISION PROTEIN FSZA"/>
    <property type="match status" value="1"/>
</dbReference>
<feature type="domain" description="Tubulin/FtsZ GTPase" evidence="7">
    <location>
        <begin position="17"/>
        <end position="209"/>
    </location>
</feature>
<dbReference type="HAMAP" id="MF_00909">
    <property type="entry name" value="FtsZ"/>
    <property type="match status" value="1"/>
</dbReference>
<reference evidence="10" key="1">
    <citation type="submission" date="2016-11" db="EMBL/GenBank/DDBJ databases">
        <authorList>
            <person name="Varghese N."/>
            <person name="Submissions S."/>
        </authorList>
    </citation>
    <scope>NUCLEOTIDE SEQUENCE [LARGE SCALE GENOMIC DNA]</scope>
    <source>
        <strain evidence="10">DSM 15807</strain>
    </source>
</reference>
<evidence type="ECO:0000256" key="3">
    <source>
        <dbReference type="ARBA" id="ARBA00023134"/>
    </source>
</evidence>
<dbReference type="SMART" id="SM00864">
    <property type="entry name" value="Tubulin"/>
    <property type="match status" value="1"/>
</dbReference>
<dbReference type="InterPro" id="IPR003008">
    <property type="entry name" value="Tubulin_FtsZ_GTPase"/>
</dbReference>
<dbReference type="EMBL" id="FQXN01000001">
    <property type="protein sequence ID" value="SHH15725.1"/>
    <property type="molecule type" value="Genomic_DNA"/>
</dbReference>
<dbReference type="InterPro" id="IPR045061">
    <property type="entry name" value="FtsZ/CetZ"/>
</dbReference>
<keyword evidence="4 6" id="KW-0131">Cell cycle</keyword>
<evidence type="ECO:0000313" key="9">
    <source>
        <dbReference type="EMBL" id="SHH15725.1"/>
    </source>
</evidence>
<dbReference type="SUPFAM" id="SSF55307">
    <property type="entry name" value="Tubulin C-terminal domain-like"/>
    <property type="match status" value="1"/>
</dbReference>
<dbReference type="GO" id="GO:0051258">
    <property type="term" value="P:protein polymerization"/>
    <property type="evidence" value="ECO:0007669"/>
    <property type="project" value="UniProtKB-UniRule"/>
</dbReference>
<dbReference type="GO" id="GO:0005525">
    <property type="term" value="F:GTP binding"/>
    <property type="evidence" value="ECO:0007669"/>
    <property type="project" value="UniProtKB-UniRule"/>
</dbReference>
<evidence type="ECO:0000259" key="8">
    <source>
        <dbReference type="SMART" id="SM00865"/>
    </source>
</evidence>
<dbReference type="InterPro" id="IPR024757">
    <property type="entry name" value="FtsZ_C"/>
</dbReference>